<evidence type="ECO:0000313" key="5">
    <source>
        <dbReference type="Proteomes" id="UP001138780"/>
    </source>
</evidence>
<feature type="transmembrane region" description="Helical" evidence="1">
    <location>
        <begin position="5"/>
        <end position="23"/>
    </location>
</feature>
<keyword evidence="4" id="KW-1185">Reference proteome</keyword>
<dbReference type="RefSeq" id="WP_200772115.1">
    <property type="nucleotide sequence ID" value="NZ_CP072329.1"/>
</dbReference>
<accession>A0A9X1BBU7</accession>
<evidence type="ECO:0000313" key="2">
    <source>
        <dbReference type="EMBL" id="MBK4778952.1"/>
    </source>
</evidence>
<evidence type="ECO:0000256" key="1">
    <source>
        <dbReference type="SAM" id="Phobius"/>
    </source>
</evidence>
<reference evidence="3 4" key="2">
    <citation type="submission" date="2021-03" db="EMBL/GenBank/DDBJ databases">
        <title>Human Oral Microbial Genomes.</title>
        <authorList>
            <person name="Johnston C.D."/>
            <person name="Chen T."/>
            <person name="Dewhirst F.E."/>
        </authorList>
    </citation>
    <scope>NUCLEOTIDE SEQUENCE [LARGE SCALE GENOMIC DNA]</scope>
    <source>
        <strain evidence="3 4">CCUG 66490</strain>
    </source>
</reference>
<dbReference type="AlphaFoldDB" id="A0A9X1BBU7"/>
<evidence type="ECO:0000313" key="4">
    <source>
        <dbReference type="Proteomes" id="UP000676511"/>
    </source>
</evidence>
<protein>
    <submittedName>
        <fullName evidence="2">Uncharacterized protein</fullName>
    </submittedName>
</protein>
<reference evidence="2" key="1">
    <citation type="submission" date="2016-12" db="EMBL/GenBank/DDBJ databases">
        <title>Draft genome of Streptococcus lactarius CCUG 66490T type strain.</title>
        <authorList>
            <person name="Salva-Serra F."/>
            <person name="Engstrom-Jakobsson H."/>
            <person name="Thorell K."/>
            <person name="Gomila M."/>
            <person name="Gonzales-Siles L."/>
            <person name="Busquets A."/>
            <person name="Jaen-Luchoro D."/>
            <person name="Karlsson R."/>
            <person name="Kristiansson E."/>
            <person name="Moore E."/>
        </authorList>
    </citation>
    <scope>NUCLEOTIDE SEQUENCE</scope>
    <source>
        <strain evidence="2">CCUG 66490</strain>
    </source>
</reference>
<organism evidence="2 5">
    <name type="scientific">Streptococcus lactarius</name>
    <dbReference type="NCBI Taxonomy" id="684066"/>
    <lineage>
        <taxon>Bacteria</taxon>
        <taxon>Bacillati</taxon>
        <taxon>Bacillota</taxon>
        <taxon>Bacilli</taxon>
        <taxon>Lactobacillales</taxon>
        <taxon>Streptococcaceae</taxon>
        <taxon>Streptococcus</taxon>
    </lineage>
</organism>
<gene>
    <name evidence="2" type="ORF">BTU61_01895</name>
    <name evidence="3" type="ORF">J4854_00445</name>
</gene>
<sequence>MRKKIIGILLVIVVILGVGMIWLKNPHRTAQGLTHEEESIFKHSFRLLEEQTALYVKENFTGISKIEFSPIIFDGGLKSGDPLRVNVVPVVYDRHGNKAYLGRDAKGEPMLRYGFHQGVEFDFGMNHKEVIFLDNSKTGEAIDVSNEEKLPEDAKVKEDEGIDTSLKVLTDAGQLVGVDKNKSGSPEAKVVYNLEIQKGDYSKWR</sequence>
<dbReference type="EMBL" id="MRXX01000002">
    <property type="protein sequence ID" value="MBK4778952.1"/>
    <property type="molecule type" value="Genomic_DNA"/>
</dbReference>
<name>A0A9X1BBU7_9STRE</name>
<evidence type="ECO:0000313" key="3">
    <source>
        <dbReference type="EMBL" id="QUB38973.1"/>
    </source>
</evidence>
<keyword evidence="1" id="KW-1133">Transmembrane helix</keyword>
<dbReference type="Proteomes" id="UP000676511">
    <property type="component" value="Chromosome"/>
</dbReference>
<proteinExistence type="predicted"/>
<dbReference type="EMBL" id="CP072329">
    <property type="protein sequence ID" value="QUB38973.1"/>
    <property type="molecule type" value="Genomic_DNA"/>
</dbReference>
<keyword evidence="1" id="KW-0812">Transmembrane</keyword>
<keyword evidence="1" id="KW-0472">Membrane</keyword>
<dbReference type="Proteomes" id="UP001138780">
    <property type="component" value="Unassembled WGS sequence"/>
</dbReference>